<keyword evidence="6 8" id="KW-1133">Transmembrane helix</keyword>
<feature type="transmembrane region" description="Helical" evidence="8">
    <location>
        <begin position="79"/>
        <end position="96"/>
    </location>
</feature>
<dbReference type="PANTHER" id="PTHR30269">
    <property type="entry name" value="TRANSMEMBRANE PROTEIN YFCA"/>
    <property type="match status" value="1"/>
</dbReference>
<feature type="transmembrane region" description="Helical" evidence="8">
    <location>
        <begin position="46"/>
        <end position="67"/>
    </location>
</feature>
<dbReference type="Proteomes" id="UP000606600">
    <property type="component" value="Unassembled WGS sequence"/>
</dbReference>
<dbReference type="InterPro" id="IPR052017">
    <property type="entry name" value="TSUP"/>
</dbReference>
<evidence type="ECO:0000256" key="5">
    <source>
        <dbReference type="ARBA" id="ARBA00022692"/>
    </source>
</evidence>
<feature type="transmembrane region" description="Helical" evidence="8">
    <location>
        <begin position="160"/>
        <end position="182"/>
    </location>
</feature>
<comment type="similarity">
    <text evidence="2 8">Belongs to the 4-toluene sulfonate uptake permease (TSUP) (TC 2.A.102) family.</text>
</comment>
<feature type="transmembrane region" description="Helical" evidence="8">
    <location>
        <begin position="230"/>
        <end position="248"/>
    </location>
</feature>
<evidence type="ECO:0000256" key="7">
    <source>
        <dbReference type="ARBA" id="ARBA00023136"/>
    </source>
</evidence>
<feature type="transmembrane region" description="Helical" evidence="8">
    <location>
        <begin position="102"/>
        <end position="119"/>
    </location>
</feature>
<keyword evidence="7 8" id="KW-0472">Membrane</keyword>
<evidence type="ECO:0000256" key="2">
    <source>
        <dbReference type="ARBA" id="ARBA00009142"/>
    </source>
</evidence>
<keyword evidence="4 8" id="KW-1003">Cell membrane</keyword>
<evidence type="ECO:0000313" key="9">
    <source>
        <dbReference type="EMBL" id="MBD1364034.1"/>
    </source>
</evidence>
<comment type="subcellular location">
    <subcellularLocation>
        <location evidence="1 8">Cell membrane</location>
        <topology evidence="1 8">Multi-pass membrane protein</topology>
    </subcellularLocation>
</comment>
<evidence type="ECO:0000256" key="1">
    <source>
        <dbReference type="ARBA" id="ARBA00004651"/>
    </source>
</evidence>
<dbReference type="InterPro" id="IPR002781">
    <property type="entry name" value="TM_pro_TauE-like"/>
</dbReference>
<keyword evidence="5 8" id="KW-0812">Transmembrane</keyword>
<organism evidence="9 10">
    <name type="scientific">Mucilaginibacter pankratovii</name>
    <dbReference type="NCBI Taxonomy" id="2772110"/>
    <lineage>
        <taxon>Bacteria</taxon>
        <taxon>Pseudomonadati</taxon>
        <taxon>Bacteroidota</taxon>
        <taxon>Sphingobacteriia</taxon>
        <taxon>Sphingobacteriales</taxon>
        <taxon>Sphingobacteriaceae</taxon>
        <taxon>Mucilaginibacter</taxon>
    </lineage>
</organism>
<name>A0ABR7WNZ9_9SPHI</name>
<feature type="transmembrane region" description="Helical" evidence="8">
    <location>
        <begin position="254"/>
        <end position="275"/>
    </location>
</feature>
<evidence type="ECO:0000313" key="10">
    <source>
        <dbReference type="Proteomes" id="UP000606600"/>
    </source>
</evidence>
<evidence type="ECO:0000256" key="6">
    <source>
        <dbReference type="ARBA" id="ARBA00022989"/>
    </source>
</evidence>
<evidence type="ECO:0000256" key="3">
    <source>
        <dbReference type="ARBA" id="ARBA00022448"/>
    </source>
</evidence>
<dbReference type="EMBL" id="JACWMY010000004">
    <property type="protein sequence ID" value="MBD1364034.1"/>
    <property type="molecule type" value="Genomic_DNA"/>
</dbReference>
<feature type="transmembrane region" description="Helical" evidence="8">
    <location>
        <begin position="7"/>
        <end position="40"/>
    </location>
</feature>
<dbReference type="RefSeq" id="WP_191188698.1">
    <property type="nucleotide sequence ID" value="NZ_JACWMY010000004.1"/>
</dbReference>
<proteinExistence type="inferred from homology"/>
<keyword evidence="3" id="KW-0813">Transport</keyword>
<accession>A0ABR7WNZ9</accession>
<sequence length="279" mass="29193">MSVILFTLIILIGAYVAGLLGSLTGLGGGVVIIPLLTLLLGVDIHYAIGASLVSVIATSSGSAAAYVKEGITNIRLGMFLEIATTLGALAGAMLAIYIPTHYIAILFGVILIFSAIMSLRKKEEKIVLEPSYLAEKLKLKGSYPDGDGHMIQYGVTHVGGGFFMMLFAGVISGLLGIGSGALKVIAMDTIMKIPFKVSTTTSNFMIGVTAAASAVVYLQRGYIEPGISMPVVIGVLLGALTGSKILVHTKSSGWLRWVFAIVVTFLAGQMIYNGFTGKI</sequence>
<gene>
    <name evidence="9" type="ORF">IDJ77_09455</name>
</gene>
<evidence type="ECO:0000256" key="8">
    <source>
        <dbReference type="RuleBase" id="RU363041"/>
    </source>
</evidence>
<reference evidence="9 10" key="1">
    <citation type="submission" date="2020-09" db="EMBL/GenBank/DDBJ databases">
        <title>Novel species of Mucilaginibacter isolated from a glacier on the Tibetan Plateau.</title>
        <authorList>
            <person name="Liu Q."/>
            <person name="Xin Y.-H."/>
        </authorList>
    </citation>
    <scope>NUCLEOTIDE SEQUENCE [LARGE SCALE GENOMIC DNA]</scope>
    <source>
        <strain evidence="9 10">ZT4R22</strain>
    </source>
</reference>
<comment type="caution">
    <text evidence="9">The sequence shown here is derived from an EMBL/GenBank/DDBJ whole genome shotgun (WGS) entry which is preliminary data.</text>
</comment>
<protein>
    <recommendedName>
        <fullName evidence="8">Probable membrane transporter protein</fullName>
    </recommendedName>
</protein>
<feature type="transmembrane region" description="Helical" evidence="8">
    <location>
        <begin position="202"/>
        <end position="218"/>
    </location>
</feature>
<keyword evidence="10" id="KW-1185">Reference proteome</keyword>
<dbReference type="Pfam" id="PF01925">
    <property type="entry name" value="TauE"/>
    <property type="match status" value="1"/>
</dbReference>
<dbReference type="PANTHER" id="PTHR30269:SF23">
    <property type="entry name" value="MEMBRANE TRANSPORTER PROTEIN YDHB-RELATED"/>
    <property type="match status" value="1"/>
</dbReference>
<evidence type="ECO:0000256" key="4">
    <source>
        <dbReference type="ARBA" id="ARBA00022475"/>
    </source>
</evidence>